<dbReference type="Gene3D" id="1.10.510.10">
    <property type="entry name" value="Transferase(Phosphotransferase) domain 1"/>
    <property type="match status" value="1"/>
</dbReference>
<gene>
    <name evidence="14" type="ORF">PPERSA_03724</name>
</gene>
<dbReference type="FunFam" id="1.10.510.10:FF:000624">
    <property type="entry name" value="Mitogen-activated protein kinase"/>
    <property type="match status" value="1"/>
</dbReference>
<dbReference type="InParanoid" id="A0A0V0QHP4"/>
<dbReference type="InterPro" id="IPR011009">
    <property type="entry name" value="Kinase-like_dom_sf"/>
</dbReference>
<keyword evidence="15" id="KW-1185">Reference proteome</keyword>
<proteinExistence type="inferred from homology"/>
<comment type="caution">
    <text evidence="14">The sequence shown here is derived from an EMBL/GenBank/DDBJ whole genome shotgun (WGS) entry which is preliminary data.</text>
</comment>
<dbReference type="PROSITE" id="PS50011">
    <property type="entry name" value="PROTEIN_KINASE_DOM"/>
    <property type="match status" value="1"/>
</dbReference>
<feature type="domain" description="Protein kinase" evidence="13">
    <location>
        <begin position="1"/>
        <end position="202"/>
    </location>
</feature>
<evidence type="ECO:0000256" key="2">
    <source>
        <dbReference type="ARBA" id="ARBA00022527"/>
    </source>
</evidence>
<evidence type="ECO:0000256" key="5">
    <source>
        <dbReference type="ARBA" id="ARBA00022777"/>
    </source>
</evidence>
<keyword evidence="2" id="KW-0723">Serine/threonine-protein kinase</keyword>
<keyword evidence="4" id="KW-0547">Nucleotide-binding</keyword>
<evidence type="ECO:0000313" key="15">
    <source>
        <dbReference type="Proteomes" id="UP000054937"/>
    </source>
</evidence>
<dbReference type="Proteomes" id="UP000054937">
    <property type="component" value="Unassembled WGS sequence"/>
</dbReference>
<evidence type="ECO:0000256" key="7">
    <source>
        <dbReference type="ARBA" id="ARBA00038543"/>
    </source>
</evidence>
<evidence type="ECO:0000256" key="10">
    <source>
        <dbReference type="ARBA" id="ARBA00042858"/>
    </source>
</evidence>
<protein>
    <recommendedName>
        <fullName evidence="8">Cyclin-dependent kinase 2 homolog</fullName>
    </recommendedName>
    <alternativeName>
        <fullName evidence="9">Cell division control protein 2 homolog</fullName>
    </alternativeName>
    <alternativeName>
        <fullName evidence="10">cdc2-related kinase 2</fullName>
    </alternativeName>
</protein>
<keyword evidence="5 14" id="KW-0418">Kinase</keyword>
<dbReference type="InterPro" id="IPR008271">
    <property type="entry name" value="Ser/Thr_kinase_AS"/>
</dbReference>
<feature type="compositionally biased region" description="Low complexity" evidence="12">
    <location>
        <begin position="381"/>
        <end position="418"/>
    </location>
</feature>
<evidence type="ECO:0000259" key="13">
    <source>
        <dbReference type="PROSITE" id="PS50011"/>
    </source>
</evidence>
<organism evidence="14 15">
    <name type="scientific">Pseudocohnilembus persalinus</name>
    <name type="common">Ciliate</name>
    <dbReference type="NCBI Taxonomy" id="266149"/>
    <lineage>
        <taxon>Eukaryota</taxon>
        <taxon>Sar</taxon>
        <taxon>Alveolata</taxon>
        <taxon>Ciliophora</taxon>
        <taxon>Intramacronucleata</taxon>
        <taxon>Oligohymenophorea</taxon>
        <taxon>Scuticociliatia</taxon>
        <taxon>Philasterida</taxon>
        <taxon>Pseudocohnilembidae</taxon>
        <taxon>Pseudocohnilembus</taxon>
    </lineage>
</organism>
<evidence type="ECO:0000256" key="6">
    <source>
        <dbReference type="ARBA" id="ARBA00022840"/>
    </source>
</evidence>
<dbReference type="InterPro" id="IPR050108">
    <property type="entry name" value="CDK"/>
</dbReference>
<dbReference type="AlphaFoldDB" id="A0A0V0QHP4"/>
<dbReference type="PROSITE" id="PS00108">
    <property type="entry name" value="PROTEIN_KINASE_ST"/>
    <property type="match status" value="1"/>
</dbReference>
<feature type="compositionally biased region" description="Low complexity" evidence="12">
    <location>
        <begin position="243"/>
        <end position="252"/>
    </location>
</feature>
<keyword evidence="11" id="KW-0175">Coiled coil</keyword>
<dbReference type="GO" id="GO:0004674">
    <property type="term" value="F:protein serine/threonine kinase activity"/>
    <property type="evidence" value="ECO:0007669"/>
    <property type="project" value="UniProtKB-KW"/>
</dbReference>
<dbReference type="SUPFAM" id="SSF56112">
    <property type="entry name" value="Protein kinase-like (PK-like)"/>
    <property type="match status" value="1"/>
</dbReference>
<evidence type="ECO:0000256" key="9">
    <source>
        <dbReference type="ARBA" id="ARBA00041902"/>
    </source>
</evidence>
<name>A0A0V0QHP4_PSEPJ</name>
<dbReference type="GO" id="GO:0005634">
    <property type="term" value="C:nucleus"/>
    <property type="evidence" value="ECO:0007669"/>
    <property type="project" value="TreeGrafter"/>
</dbReference>
<sequence length="646" mass="76209">MEMNLYEYLQRNQNKISESRVRHIFYQLLLALNHMHQNQIFHRDIKPENILITENQVKLADFGSCRGLNQPPPYTEYISTRWYRAPECLLTDGYYQDKMDMWGLGCVIYEMLTNQPLFPGNNELDQINIINQIIGTPQKELLQKFSRLASHMEINFPPNKPGQGIPNLTKFSPDLRDLIQRLLIYDPSNRISALECLQHPFFKNYREIDYQNQLINPNKLFSFRQNGNQRQHTSESDYDNIPQQQKQKSNKQFNKNQYYYQKNTNHTNSDKINQNNLSFTQTKQSTQNKKLLNKNHKHKSQHVNSNINSTTNTNIANMNQRSQNTIETLQQLQQSQQQIQQSQKLLQKILKSNHNSSQQQQEKLYKSKKNEEFSLLLHNNSTKNHNNNINIQNTSQQSTTNNNLNNNLNNINNTNNQNEPMFPDLKQHINNNQNNIQQNYTNYASNQNNEPKSLDRQKKGSFIIHQKQNSVFQPHQQNQSIQLMTETSTKDDFLDDLTNFNENIYLNTNNNNLPQLKSNKFQHNQNSNLSSYTNNQTQLKIYPQTIKKGKIPVILSQDVNFLVQNSKDINNNLTNKNYQQYQQQQQISQLQQHQQLSQQQQQQILQQQQINLNSSYPKKQLNNQKSKKSKQYVSPYSQKVMINNKM</sequence>
<dbReference type="Pfam" id="PF00069">
    <property type="entry name" value="Pkinase"/>
    <property type="match status" value="1"/>
</dbReference>
<dbReference type="PANTHER" id="PTHR24056:SF538">
    <property type="entry name" value="SERINE_THREONINE-PROTEIN KINASE PRP4 HOMOLOG"/>
    <property type="match status" value="1"/>
</dbReference>
<keyword evidence="6" id="KW-0067">ATP-binding</keyword>
<dbReference type="SMART" id="SM00220">
    <property type="entry name" value="S_TKc"/>
    <property type="match status" value="1"/>
</dbReference>
<evidence type="ECO:0000256" key="11">
    <source>
        <dbReference type="SAM" id="Coils"/>
    </source>
</evidence>
<dbReference type="EMBL" id="LDAU01000168">
    <property type="protein sequence ID" value="KRX01640.1"/>
    <property type="molecule type" value="Genomic_DNA"/>
</dbReference>
<evidence type="ECO:0000256" key="12">
    <source>
        <dbReference type="SAM" id="MobiDB-lite"/>
    </source>
</evidence>
<dbReference type="PANTHER" id="PTHR24056">
    <property type="entry name" value="CELL DIVISION PROTEIN KINASE"/>
    <property type="match status" value="1"/>
</dbReference>
<evidence type="ECO:0000256" key="4">
    <source>
        <dbReference type="ARBA" id="ARBA00022741"/>
    </source>
</evidence>
<dbReference type="OMA" id="MEANRAM"/>
<evidence type="ECO:0000313" key="14">
    <source>
        <dbReference type="EMBL" id="KRX01640.1"/>
    </source>
</evidence>
<feature type="coiled-coil region" evidence="11">
    <location>
        <begin position="315"/>
        <end position="352"/>
    </location>
</feature>
<evidence type="ECO:0000256" key="1">
    <source>
        <dbReference type="ARBA" id="ARBA00006485"/>
    </source>
</evidence>
<feature type="compositionally biased region" description="Low complexity" evidence="12">
    <location>
        <begin position="304"/>
        <end position="313"/>
    </location>
</feature>
<feature type="region of interest" description="Disordered" evidence="12">
    <location>
        <begin position="294"/>
        <end position="313"/>
    </location>
</feature>
<reference evidence="14 15" key="1">
    <citation type="journal article" date="2015" name="Sci. Rep.">
        <title>Genome of the facultative scuticociliatosis pathogen Pseudocohnilembus persalinus provides insight into its virulence through horizontal gene transfer.</title>
        <authorList>
            <person name="Xiong J."/>
            <person name="Wang G."/>
            <person name="Cheng J."/>
            <person name="Tian M."/>
            <person name="Pan X."/>
            <person name="Warren A."/>
            <person name="Jiang C."/>
            <person name="Yuan D."/>
            <person name="Miao W."/>
        </authorList>
    </citation>
    <scope>NUCLEOTIDE SEQUENCE [LARGE SCALE GENOMIC DNA]</scope>
    <source>
        <strain evidence="14">36N120E</strain>
    </source>
</reference>
<evidence type="ECO:0000256" key="8">
    <source>
        <dbReference type="ARBA" id="ARBA00039612"/>
    </source>
</evidence>
<dbReference type="OrthoDB" id="2158884at2759"/>
<dbReference type="InterPro" id="IPR000719">
    <property type="entry name" value="Prot_kinase_dom"/>
</dbReference>
<evidence type="ECO:0000256" key="3">
    <source>
        <dbReference type="ARBA" id="ARBA00022679"/>
    </source>
</evidence>
<dbReference type="GO" id="GO:0005524">
    <property type="term" value="F:ATP binding"/>
    <property type="evidence" value="ECO:0007669"/>
    <property type="project" value="UniProtKB-KW"/>
</dbReference>
<accession>A0A0V0QHP4</accession>
<comment type="subunit">
    <text evidence="7">May form a complex composed of at least the catalytic subunit CRK2 and a cyclin.</text>
</comment>
<comment type="similarity">
    <text evidence="1">Belongs to the protein kinase superfamily. CMGC Ser/Thr protein kinase family. CDC2/CDKX subfamily.</text>
</comment>
<feature type="region of interest" description="Disordered" evidence="12">
    <location>
        <begin position="226"/>
        <end position="252"/>
    </location>
</feature>
<feature type="region of interest" description="Disordered" evidence="12">
    <location>
        <begin position="381"/>
        <end position="427"/>
    </location>
</feature>
<keyword evidence="3" id="KW-0808">Transferase</keyword>